<dbReference type="PRINTS" id="PR00615">
    <property type="entry name" value="CCAATSUBUNTA"/>
</dbReference>
<gene>
    <name evidence="6" type="ORF">ACH5RR_027764</name>
</gene>
<keyword evidence="7" id="KW-1185">Reference proteome</keyword>
<evidence type="ECO:0000256" key="4">
    <source>
        <dbReference type="SAM" id="MobiDB-lite"/>
    </source>
</evidence>
<proteinExistence type="inferred from homology"/>
<keyword evidence="2" id="KW-0805">Transcription regulation</keyword>
<evidence type="ECO:0000256" key="3">
    <source>
        <dbReference type="ARBA" id="ARBA00023163"/>
    </source>
</evidence>
<comment type="caution">
    <text evidence="6">The sequence shown here is derived from an EMBL/GenBank/DDBJ whole genome shotgun (WGS) entry which is preliminary data.</text>
</comment>
<dbReference type="Pfam" id="PF00808">
    <property type="entry name" value="CBFD_NFYB_HMF"/>
    <property type="match status" value="1"/>
</dbReference>
<organism evidence="6 7">
    <name type="scientific">Cinchona calisaya</name>
    <dbReference type="NCBI Taxonomy" id="153742"/>
    <lineage>
        <taxon>Eukaryota</taxon>
        <taxon>Viridiplantae</taxon>
        <taxon>Streptophyta</taxon>
        <taxon>Embryophyta</taxon>
        <taxon>Tracheophyta</taxon>
        <taxon>Spermatophyta</taxon>
        <taxon>Magnoliopsida</taxon>
        <taxon>eudicotyledons</taxon>
        <taxon>Gunneridae</taxon>
        <taxon>Pentapetalae</taxon>
        <taxon>asterids</taxon>
        <taxon>lamiids</taxon>
        <taxon>Gentianales</taxon>
        <taxon>Rubiaceae</taxon>
        <taxon>Cinchonoideae</taxon>
        <taxon>Cinchoneae</taxon>
        <taxon>Cinchona</taxon>
    </lineage>
</organism>
<dbReference type="Gene3D" id="1.10.20.10">
    <property type="entry name" value="Histone, subunit A"/>
    <property type="match status" value="1"/>
</dbReference>
<dbReference type="Proteomes" id="UP001630127">
    <property type="component" value="Unassembled WGS sequence"/>
</dbReference>
<dbReference type="CDD" id="cd22907">
    <property type="entry name" value="HFD_NFYB"/>
    <property type="match status" value="1"/>
</dbReference>
<evidence type="ECO:0000256" key="2">
    <source>
        <dbReference type="ARBA" id="ARBA00023015"/>
    </source>
</evidence>
<dbReference type="InterPro" id="IPR027113">
    <property type="entry name" value="Transc_fact_NFYB/HAP3"/>
</dbReference>
<keyword evidence="3" id="KW-0804">Transcription</keyword>
<dbReference type="PANTHER" id="PTHR11064">
    <property type="entry name" value="CCAAT-BINDING TRANSCRIPTION FACTOR-RELATED"/>
    <property type="match status" value="1"/>
</dbReference>
<dbReference type="InterPro" id="IPR003958">
    <property type="entry name" value="CBFA_NFYB_domain"/>
</dbReference>
<comment type="similarity">
    <text evidence="1">Belongs to the NFYB/HAP3 subunit family.</text>
</comment>
<sequence>MECGQGSNQFHQLSINNRGSNSGLVIGEHENAGNNMVNNFNLNNAAIANNNMIMPMPNYNLPDPCFMVPIANIVRIMRRILPVHAKISDDAKEVIQECVSHYVNFITSEANERCHREHRKTVAAEDVIFAHANLGFDNYVGPLTLFLDRYRHNEAFRNTSLHFGPNPSAFRRRTFFPDVQRGGLRAPPPVPAAFQVVDQRGTVFNPATVDEYNYFRNARLVSSLGSGGGVGGSTTSSSNAAIGGPPPPRGFYPHGHH</sequence>
<name>A0ABD2YLW0_9GENT</name>
<dbReference type="EMBL" id="JBJUIK010000012">
    <property type="protein sequence ID" value="KAL3508363.1"/>
    <property type="molecule type" value="Genomic_DNA"/>
</dbReference>
<protein>
    <recommendedName>
        <fullName evidence="5">Transcription factor CBF/NF-Y/archaeal histone domain-containing protein</fullName>
    </recommendedName>
</protein>
<evidence type="ECO:0000313" key="6">
    <source>
        <dbReference type="EMBL" id="KAL3508363.1"/>
    </source>
</evidence>
<evidence type="ECO:0000313" key="7">
    <source>
        <dbReference type="Proteomes" id="UP001630127"/>
    </source>
</evidence>
<evidence type="ECO:0000259" key="5">
    <source>
        <dbReference type="Pfam" id="PF00808"/>
    </source>
</evidence>
<reference evidence="6 7" key="1">
    <citation type="submission" date="2024-11" db="EMBL/GenBank/DDBJ databases">
        <title>A near-complete genome assembly of Cinchona calisaya.</title>
        <authorList>
            <person name="Lian D.C."/>
            <person name="Zhao X.W."/>
            <person name="Wei L."/>
        </authorList>
    </citation>
    <scope>NUCLEOTIDE SEQUENCE [LARGE SCALE GENOMIC DNA]</scope>
    <source>
        <tissue evidence="6">Nenye</tissue>
    </source>
</reference>
<dbReference type="SUPFAM" id="SSF47113">
    <property type="entry name" value="Histone-fold"/>
    <property type="match status" value="1"/>
</dbReference>
<dbReference type="PANTHER" id="PTHR11064:SF196">
    <property type="entry name" value="NUCLEAR TRANSCRIPTION FACTOR Y SUBUNIT B-6"/>
    <property type="match status" value="1"/>
</dbReference>
<feature type="region of interest" description="Disordered" evidence="4">
    <location>
        <begin position="226"/>
        <end position="257"/>
    </location>
</feature>
<dbReference type="AlphaFoldDB" id="A0ABD2YLW0"/>
<accession>A0ABD2YLW0</accession>
<dbReference type="InterPro" id="IPR009072">
    <property type="entry name" value="Histone-fold"/>
</dbReference>
<feature type="domain" description="Transcription factor CBF/NF-Y/archaeal histone" evidence="5">
    <location>
        <begin position="68"/>
        <end position="130"/>
    </location>
</feature>
<evidence type="ECO:0000256" key="1">
    <source>
        <dbReference type="ARBA" id="ARBA00009053"/>
    </source>
</evidence>